<reference evidence="4" key="1">
    <citation type="submission" date="2020-08" db="EMBL/GenBank/DDBJ databases">
        <title>Multicomponent nature underlies the extraordinary mechanical properties of spider dragline silk.</title>
        <authorList>
            <person name="Kono N."/>
            <person name="Nakamura H."/>
            <person name="Mori M."/>
            <person name="Yoshida Y."/>
            <person name="Ohtoshi R."/>
            <person name="Malay A.D."/>
            <person name="Moran D.A.P."/>
            <person name="Tomita M."/>
            <person name="Numata K."/>
            <person name="Arakawa K."/>
        </authorList>
    </citation>
    <scope>NUCLEOTIDE SEQUENCE</scope>
</reference>
<evidence type="ECO:0000313" key="5">
    <source>
        <dbReference type="Proteomes" id="UP000886998"/>
    </source>
</evidence>
<dbReference type="EMBL" id="BMAV01011645">
    <property type="protein sequence ID" value="GFY57655.1"/>
    <property type="molecule type" value="Genomic_DNA"/>
</dbReference>
<protein>
    <submittedName>
        <fullName evidence="4">Vitamin K-dependent protein C</fullName>
    </submittedName>
</protein>
<dbReference type="InterPro" id="IPR043504">
    <property type="entry name" value="Peptidase_S1_PA_chymotrypsin"/>
</dbReference>
<dbReference type="PROSITE" id="PS50240">
    <property type="entry name" value="TRYPSIN_DOM"/>
    <property type="match status" value="1"/>
</dbReference>
<evidence type="ECO:0000259" key="3">
    <source>
        <dbReference type="PROSITE" id="PS50240"/>
    </source>
</evidence>
<dbReference type="AlphaFoldDB" id="A0A8X6XS33"/>
<gene>
    <name evidence="4" type="primary">Proc</name>
    <name evidence="4" type="ORF">TNIN_94901</name>
</gene>
<comment type="similarity">
    <text evidence="2">Belongs to the peptidase S1 family. CLIP subfamily.</text>
</comment>
<comment type="caution">
    <text evidence="4">The sequence shown here is derived from an EMBL/GenBank/DDBJ whole genome shotgun (WGS) entry which is preliminary data.</text>
</comment>
<dbReference type="GO" id="GO:0006508">
    <property type="term" value="P:proteolysis"/>
    <property type="evidence" value="ECO:0007669"/>
    <property type="project" value="InterPro"/>
</dbReference>
<dbReference type="InterPro" id="IPR051487">
    <property type="entry name" value="Ser/Thr_Proteases_Immune/Dev"/>
</dbReference>
<dbReference type="InterPro" id="IPR001254">
    <property type="entry name" value="Trypsin_dom"/>
</dbReference>
<organism evidence="4 5">
    <name type="scientific">Trichonephila inaurata madagascariensis</name>
    <dbReference type="NCBI Taxonomy" id="2747483"/>
    <lineage>
        <taxon>Eukaryota</taxon>
        <taxon>Metazoa</taxon>
        <taxon>Ecdysozoa</taxon>
        <taxon>Arthropoda</taxon>
        <taxon>Chelicerata</taxon>
        <taxon>Arachnida</taxon>
        <taxon>Araneae</taxon>
        <taxon>Araneomorphae</taxon>
        <taxon>Entelegynae</taxon>
        <taxon>Araneoidea</taxon>
        <taxon>Nephilidae</taxon>
        <taxon>Trichonephila</taxon>
        <taxon>Trichonephila inaurata</taxon>
    </lineage>
</organism>
<feature type="domain" description="Peptidase S1" evidence="3">
    <location>
        <begin position="6"/>
        <end position="254"/>
    </location>
</feature>
<name>A0A8X6XS33_9ARAC</name>
<evidence type="ECO:0000256" key="1">
    <source>
        <dbReference type="ARBA" id="ARBA00023157"/>
    </source>
</evidence>
<dbReference type="PRINTS" id="PR00722">
    <property type="entry name" value="CHYMOTRYPSIN"/>
</dbReference>
<dbReference type="PANTHER" id="PTHR24256">
    <property type="entry name" value="TRYPTASE-RELATED"/>
    <property type="match status" value="1"/>
</dbReference>
<evidence type="ECO:0000256" key="2">
    <source>
        <dbReference type="ARBA" id="ARBA00024195"/>
    </source>
</evidence>
<dbReference type="InterPro" id="IPR001314">
    <property type="entry name" value="Peptidase_S1A"/>
</dbReference>
<proteinExistence type="inferred from homology"/>
<dbReference type="Pfam" id="PF00089">
    <property type="entry name" value="Trypsin"/>
    <property type="match status" value="1"/>
</dbReference>
<dbReference type="Gene3D" id="2.40.10.10">
    <property type="entry name" value="Trypsin-like serine proteases"/>
    <property type="match status" value="1"/>
</dbReference>
<dbReference type="InterPro" id="IPR018114">
    <property type="entry name" value="TRYPSIN_HIS"/>
</dbReference>
<accession>A0A8X6XS33</accession>
<dbReference type="CDD" id="cd00190">
    <property type="entry name" value="Tryp_SPc"/>
    <property type="match status" value="1"/>
</dbReference>
<keyword evidence="1" id="KW-1015">Disulfide bond</keyword>
<keyword evidence="5" id="KW-1185">Reference proteome</keyword>
<dbReference type="SMART" id="SM00020">
    <property type="entry name" value="Tryp_SPc"/>
    <property type="match status" value="1"/>
</dbReference>
<dbReference type="GO" id="GO:0004252">
    <property type="term" value="F:serine-type endopeptidase activity"/>
    <property type="evidence" value="ECO:0007669"/>
    <property type="project" value="InterPro"/>
</dbReference>
<dbReference type="InterPro" id="IPR009003">
    <property type="entry name" value="Peptidase_S1_PA"/>
</dbReference>
<dbReference type="OrthoDB" id="6428319at2759"/>
<evidence type="ECO:0000313" key="4">
    <source>
        <dbReference type="EMBL" id="GFY57655.1"/>
    </source>
</evidence>
<sequence>MLRPIIAGGTKVKRFDKYPFEAAIIEADSETIYCGGVIISSKFILTAAHCLTNDLIVKSRAKCQTWNMPKECFRAPKTMRIGYINHPTQEIMHKKRVLRTIPHPYYNAVKITNDIGLIELVNPIVCLDLPRPICLPTRNFSKLGNELIIAGWGYSEEEALNGQTVLTEGKVIQVPPTDCGYLMIPTERILCARGMKSRQASCQGDSGSGIFALRDFNYYVLGVTSIGPIECGFEHPDAYTDVYAYMDWIKSIVKDIPTI</sequence>
<dbReference type="PROSITE" id="PS00134">
    <property type="entry name" value="TRYPSIN_HIS"/>
    <property type="match status" value="1"/>
</dbReference>
<dbReference type="SUPFAM" id="SSF50494">
    <property type="entry name" value="Trypsin-like serine proteases"/>
    <property type="match status" value="1"/>
</dbReference>
<dbReference type="Proteomes" id="UP000886998">
    <property type="component" value="Unassembled WGS sequence"/>
</dbReference>